<sequence length="551" mass="61720">MPPALAIHDIGPEASTLPPPVMLSGLTHFQPENFRLPARSVAEPERMARPIIVLGLSRSGGFMRKVLGFAVVAGALMVSACNTVEGVGKDVSSAGQTVAKTADKSKAFAPRRAEALFLCLDDVGAGVLAPATLGEPDTDDGEFVEQDQRHGEQHLAHQVGRRQHRRNRRRRDDGIAARADQLLARHDACALQQHQQHRQKEGETEGEQELHYERQRHRDRHIISERRAGDEQYWCREQERQQCALFFAVQARRDELPKLVGDHRKGDHHCREEGDLHLDEKRFENLGVDQRLLPHGQQRLDEEGKDILGKEIADAEGQDDRDDAIEQATAQFDQVIEQGRAAGIDLVFHVAHDGVTRRRGRDTSRRLGLRIGGHRMLRHDPRIFGGPALFHLGQFRLTDHIVEALPELARDTARLADPIADDAHRLWQVLWPDHDKRHDRNQQELARIDVEHGRRILSGDADQRCSSRMRLPSRSNAGSAVFCASMRAAGLAAASSSSAIPFLKFFTPLATSPIRFENRPPPSSRIATTARTSRWIGLKLPMAYLLECPTI</sequence>
<dbReference type="Pfam" id="PF08085">
    <property type="entry name" value="Entericidin"/>
    <property type="match status" value="1"/>
</dbReference>
<evidence type="ECO:0000256" key="3">
    <source>
        <dbReference type="ARBA" id="ARBA00023136"/>
    </source>
</evidence>
<protein>
    <submittedName>
        <fullName evidence="7">Uncharacterized protein</fullName>
    </submittedName>
</protein>
<evidence type="ECO:0000256" key="6">
    <source>
        <dbReference type="SAM" id="MobiDB-lite"/>
    </source>
</evidence>
<keyword evidence="3" id="KW-0472">Membrane</keyword>
<dbReference type="GO" id="GO:0009636">
    <property type="term" value="P:response to toxic substance"/>
    <property type="evidence" value="ECO:0007669"/>
    <property type="project" value="InterPro"/>
</dbReference>
<dbReference type="InterPro" id="IPR012556">
    <property type="entry name" value="Entericidin"/>
</dbReference>
<evidence type="ECO:0000256" key="2">
    <source>
        <dbReference type="ARBA" id="ARBA00022729"/>
    </source>
</evidence>
<comment type="caution">
    <text evidence="7">The sequence shown here is derived from an EMBL/GenBank/DDBJ whole genome shotgun (WGS) entry which is preliminary data.</text>
</comment>
<feature type="region of interest" description="Disordered" evidence="6">
    <location>
        <begin position="192"/>
        <end position="217"/>
    </location>
</feature>
<evidence type="ECO:0000256" key="5">
    <source>
        <dbReference type="ARBA" id="ARBA00023288"/>
    </source>
</evidence>
<organism evidence="7 8">
    <name type="scientific">Diploscapter pachys</name>
    <dbReference type="NCBI Taxonomy" id="2018661"/>
    <lineage>
        <taxon>Eukaryota</taxon>
        <taxon>Metazoa</taxon>
        <taxon>Ecdysozoa</taxon>
        <taxon>Nematoda</taxon>
        <taxon>Chromadorea</taxon>
        <taxon>Rhabditida</taxon>
        <taxon>Rhabditina</taxon>
        <taxon>Rhabditomorpha</taxon>
        <taxon>Rhabditoidea</taxon>
        <taxon>Rhabditidae</taxon>
        <taxon>Diploscapter</taxon>
    </lineage>
</organism>
<dbReference type="AlphaFoldDB" id="A0A2A2KBP7"/>
<evidence type="ECO:0000256" key="4">
    <source>
        <dbReference type="ARBA" id="ARBA00023139"/>
    </source>
</evidence>
<dbReference type="EMBL" id="LIAE01009081">
    <property type="protein sequence ID" value="PAV71310.1"/>
    <property type="molecule type" value="Genomic_DNA"/>
</dbReference>
<keyword evidence="4" id="KW-0564">Palmitate</keyword>
<keyword evidence="5" id="KW-0449">Lipoprotein</keyword>
<keyword evidence="8" id="KW-1185">Reference proteome</keyword>
<proteinExistence type="predicted"/>
<name>A0A2A2KBP7_9BILA</name>
<feature type="compositionally biased region" description="Basic residues" evidence="6">
    <location>
        <begin position="159"/>
        <end position="169"/>
    </location>
</feature>
<evidence type="ECO:0000256" key="1">
    <source>
        <dbReference type="ARBA" id="ARBA00022475"/>
    </source>
</evidence>
<dbReference type="Proteomes" id="UP000218231">
    <property type="component" value="Unassembled WGS sequence"/>
</dbReference>
<dbReference type="GO" id="GO:0016020">
    <property type="term" value="C:membrane"/>
    <property type="evidence" value="ECO:0007669"/>
    <property type="project" value="InterPro"/>
</dbReference>
<keyword evidence="1" id="KW-1003">Cell membrane</keyword>
<accession>A0A2A2KBP7</accession>
<evidence type="ECO:0000313" key="7">
    <source>
        <dbReference type="EMBL" id="PAV71310.1"/>
    </source>
</evidence>
<feature type="region of interest" description="Disordered" evidence="6">
    <location>
        <begin position="150"/>
        <end position="172"/>
    </location>
</feature>
<keyword evidence="2" id="KW-0732">Signal</keyword>
<reference evidence="7 8" key="1">
    <citation type="journal article" date="2017" name="Curr. Biol.">
        <title>Genome architecture and evolution of a unichromosomal asexual nematode.</title>
        <authorList>
            <person name="Fradin H."/>
            <person name="Zegar C."/>
            <person name="Gutwein M."/>
            <person name="Lucas J."/>
            <person name="Kovtun M."/>
            <person name="Corcoran D."/>
            <person name="Baugh L.R."/>
            <person name="Kiontke K."/>
            <person name="Gunsalus K."/>
            <person name="Fitch D.H."/>
            <person name="Piano F."/>
        </authorList>
    </citation>
    <scope>NUCLEOTIDE SEQUENCE [LARGE SCALE GENOMIC DNA]</scope>
    <source>
        <strain evidence="7">PF1309</strain>
    </source>
</reference>
<feature type="compositionally biased region" description="Basic and acidic residues" evidence="6">
    <location>
        <begin position="198"/>
        <end position="213"/>
    </location>
</feature>
<evidence type="ECO:0000313" key="8">
    <source>
        <dbReference type="Proteomes" id="UP000218231"/>
    </source>
</evidence>
<gene>
    <name evidence="7" type="ORF">WR25_03171</name>
</gene>